<dbReference type="Gene3D" id="3.40.309.10">
    <property type="entry name" value="Aldehyde Dehydrogenase, Chain A, domain 2"/>
    <property type="match status" value="1"/>
</dbReference>
<dbReference type="PANTHER" id="PTHR42986">
    <property type="entry name" value="BENZALDEHYDE DEHYDROGENASE YFMT"/>
    <property type="match status" value="1"/>
</dbReference>
<comment type="similarity">
    <text evidence="1 5">Belongs to the aldehyde dehydrogenase family.</text>
</comment>
<evidence type="ECO:0000256" key="5">
    <source>
        <dbReference type="RuleBase" id="RU003345"/>
    </source>
</evidence>
<dbReference type="PANTHER" id="PTHR42986:SF1">
    <property type="entry name" value="BENZALDEHYDE DEHYDROGENASE YFMT"/>
    <property type="match status" value="1"/>
</dbReference>
<dbReference type="Gene3D" id="3.40.605.10">
    <property type="entry name" value="Aldehyde Dehydrogenase, Chain A, domain 1"/>
    <property type="match status" value="1"/>
</dbReference>
<keyword evidence="8" id="KW-1185">Reference proteome</keyword>
<feature type="domain" description="Aldehyde dehydrogenase" evidence="6">
    <location>
        <begin position="16"/>
        <end position="475"/>
    </location>
</feature>
<feature type="active site" evidence="4">
    <location>
        <position position="254"/>
    </location>
</feature>
<evidence type="ECO:0000256" key="1">
    <source>
        <dbReference type="ARBA" id="ARBA00009986"/>
    </source>
</evidence>
<evidence type="ECO:0000313" key="8">
    <source>
        <dbReference type="Proteomes" id="UP000199163"/>
    </source>
</evidence>
<proteinExistence type="inferred from homology"/>
<gene>
    <name evidence="7" type="ORF">SAMN05192534_13718</name>
</gene>
<dbReference type="InterPro" id="IPR016162">
    <property type="entry name" value="Ald_DH_N"/>
</dbReference>
<dbReference type="GO" id="GO:0016620">
    <property type="term" value="F:oxidoreductase activity, acting on the aldehyde or oxo group of donors, NAD or NADP as acceptor"/>
    <property type="evidence" value="ECO:0007669"/>
    <property type="project" value="InterPro"/>
</dbReference>
<evidence type="ECO:0000259" key="6">
    <source>
        <dbReference type="Pfam" id="PF00171"/>
    </source>
</evidence>
<dbReference type="InterPro" id="IPR016163">
    <property type="entry name" value="Ald_DH_C"/>
</dbReference>
<dbReference type="EMBL" id="FNDK01000037">
    <property type="protein sequence ID" value="SDI34764.1"/>
    <property type="molecule type" value="Genomic_DNA"/>
</dbReference>
<reference evidence="7 8" key="1">
    <citation type="submission" date="2016-10" db="EMBL/GenBank/DDBJ databases">
        <authorList>
            <person name="de Groot N.N."/>
        </authorList>
    </citation>
    <scope>NUCLEOTIDE SEQUENCE [LARGE SCALE GENOMIC DNA]</scope>
    <source>
        <strain evidence="7 8">DSM 21632</strain>
    </source>
</reference>
<evidence type="ECO:0000313" key="7">
    <source>
        <dbReference type="EMBL" id="SDI34764.1"/>
    </source>
</evidence>
<protein>
    <submittedName>
        <fullName evidence="7">Aldehyde dehydrogenase (NAD+)</fullName>
    </submittedName>
</protein>
<dbReference type="PROSITE" id="PS00687">
    <property type="entry name" value="ALDEHYDE_DEHYDR_GLU"/>
    <property type="match status" value="1"/>
</dbReference>
<keyword evidence="2 5" id="KW-0560">Oxidoreductase</keyword>
<keyword evidence="3" id="KW-0520">NAD</keyword>
<sequence>MEHFEEYNKSFINGEWIEGTSVQTYKNKNPYDDSTIVTFKLAAKEQLEEAFHAANKAQTGWAKSSAEERKEVIRKAADYLKSNKEEVVQTIVKESGGTILKGNVELGLTLEVMEEALNYADQLGEIKEIPSSIEDKVNKVYRLPLGVISSISPFNFPMNLSMRTIIPAIALGNSVVHKPDIQVGLIGGVILAKAFEHAGLPKGVFNMLLTDIPEIGDGMITNPHAQLISFTGSTAVGKHIGEIAGRNLKRTALELGGNSPFVVLSDADVNQAVNAAVFGKFVHQGQICMSINRLIIHRDKYEEFAKKFTEKVRALRVGDPNDPHTVIGPLINQQQADKAVSFMEKVKENGAEPLLEGKLKGRVLSPSVFKNVKNRDEVAQSELFAPIGLLIKADSDQEAIDMANDSRGGLSSAIFTSDLDKGAMLALKIDAGMTHINDQTVNDAPNIPFGGNKESGVGRFGNPWVVDEFTSMKWVSIQNKERMFPF</sequence>
<dbReference type="RefSeq" id="WP_091276675.1">
    <property type="nucleotide sequence ID" value="NZ_FNDK01000037.1"/>
</dbReference>
<dbReference type="Pfam" id="PF00171">
    <property type="entry name" value="Aldedh"/>
    <property type="match status" value="1"/>
</dbReference>
<dbReference type="InterPro" id="IPR015590">
    <property type="entry name" value="Aldehyde_DH_dom"/>
</dbReference>
<dbReference type="AlphaFoldDB" id="A0A1G8JU90"/>
<dbReference type="OrthoDB" id="9762913at2"/>
<evidence type="ECO:0000256" key="2">
    <source>
        <dbReference type="ARBA" id="ARBA00023002"/>
    </source>
</evidence>
<name>A0A1G8JU90_9BACI</name>
<dbReference type="InterPro" id="IPR029510">
    <property type="entry name" value="Ald_DH_CS_GLU"/>
</dbReference>
<dbReference type="Proteomes" id="UP000199163">
    <property type="component" value="Unassembled WGS sequence"/>
</dbReference>
<organism evidence="7 8">
    <name type="scientific">Alteribacillus persepolensis</name>
    <dbReference type="NCBI Taxonomy" id="568899"/>
    <lineage>
        <taxon>Bacteria</taxon>
        <taxon>Bacillati</taxon>
        <taxon>Bacillota</taxon>
        <taxon>Bacilli</taxon>
        <taxon>Bacillales</taxon>
        <taxon>Bacillaceae</taxon>
        <taxon>Alteribacillus</taxon>
    </lineage>
</organism>
<dbReference type="STRING" id="568899.SAMN05192534_13718"/>
<evidence type="ECO:0000256" key="3">
    <source>
        <dbReference type="ARBA" id="ARBA00023027"/>
    </source>
</evidence>
<evidence type="ECO:0000256" key="4">
    <source>
        <dbReference type="PROSITE-ProRule" id="PRU10007"/>
    </source>
</evidence>
<accession>A0A1G8JU90</accession>
<dbReference type="SUPFAM" id="SSF53720">
    <property type="entry name" value="ALDH-like"/>
    <property type="match status" value="1"/>
</dbReference>
<dbReference type="InterPro" id="IPR016161">
    <property type="entry name" value="Ald_DH/histidinol_DH"/>
</dbReference>